<feature type="region of interest" description="Disordered" evidence="1">
    <location>
        <begin position="107"/>
        <end position="166"/>
    </location>
</feature>
<proteinExistence type="predicted"/>
<sequence>MTGSQRIRPPKGWEARNPVGLNLARTPPENEGRSENPVRRQRASPVWCVRADLSERGSECVGGPRRLDQRLRQERVLAERAAPPALALDPPSWQRAALSLVRSLFSPAGESEPSLGLPRPLPPATSRSALSPQAPSPATRGSRSQVPGLSHRPLGPTEAGGSPPEVSSSILNRAFWAVQTPLGKGTREALRAAVRGTREEKLPDTLPRNENWGYVGGELPQEGQAKGKDQREEGRTRRNGREPRAESRGDRSRVADELGAPCLMRALASGWQGWDCYFFANFANSPALGAARLPARRPRAAPAPRLLRLPPLDERVPGELSEPSPPPSLSPGRSCRARHAPPGPPGPAFRPGAVLLTAQPRAPTVGSSGRCGCKLRQAREESPRGVQRGAPRPRALRRSREPAHSTPPPPSLPFFLKS</sequence>
<feature type="compositionally biased region" description="Basic and acidic residues" evidence="1">
    <location>
        <begin position="225"/>
        <end position="253"/>
    </location>
</feature>
<evidence type="ECO:0000313" key="2">
    <source>
        <dbReference type="EMBL" id="KAJ8789411.1"/>
    </source>
</evidence>
<dbReference type="Proteomes" id="UP001159641">
    <property type="component" value="Unassembled WGS sequence"/>
</dbReference>
<accession>A0AB34HEH4</accession>
<dbReference type="AlphaFoldDB" id="A0AB34HEH4"/>
<feature type="compositionally biased region" description="Low complexity" evidence="1">
    <location>
        <begin position="300"/>
        <end position="310"/>
    </location>
</feature>
<dbReference type="EMBL" id="JAIQCJ010001425">
    <property type="protein sequence ID" value="KAJ8789411.1"/>
    <property type="molecule type" value="Genomic_DNA"/>
</dbReference>
<protein>
    <submittedName>
        <fullName evidence="2">Uncharacterized protein</fullName>
    </submittedName>
</protein>
<evidence type="ECO:0000313" key="3">
    <source>
        <dbReference type="Proteomes" id="UP001159641"/>
    </source>
</evidence>
<keyword evidence="3" id="KW-1185">Reference proteome</keyword>
<gene>
    <name evidence="2" type="ORF">J1605_021938</name>
</gene>
<comment type="caution">
    <text evidence="2">The sequence shown here is derived from an EMBL/GenBank/DDBJ whole genome shotgun (WGS) entry which is preliminary data.</text>
</comment>
<evidence type="ECO:0000256" key="1">
    <source>
        <dbReference type="SAM" id="MobiDB-lite"/>
    </source>
</evidence>
<feature type="region of interest" description="Disordered" evidence="1">
    <location>
        <begin position="293"/>
        <end position="418"/>
    </location>
</feature>
<feature type="compositionally biased region" description="Basic and acidic residues" evidence="1">
    <location>
        <begin position="28"/>
        <end position="38"/>
    </location>
</feature>
<reference evidence="2 3" key="1">
    <citation type="submission" date="2022-11" db="EMBL/GenBank/DDBJ databases">
        <title>Whole genome sequence of Eschrichtius robustus ER-17-0199.</title>
        <authorList>
            <person name="Bruniche-Olsen A."/>
            <person name="Black A.N."/>
            <person name="Fields C.J."/>
            <person name="Walden K."/>
            <person name="Dewoody J.A."/>
        </authorList>
    </citation>
    <scope>NUCLEOTIDE SEQUENCE [LARGE SCALE GENOMIC DNA]</scope>
    <source>
        <strain evidence="2">ER-17-0199</strain>
        <tissue evidence="2">Blubber</tissue>
    </source>
</reference>
<organism evidence="2 3">
    <name type="scientific">Eschrichtius robustus</name>
    <name type="common">California gray whale</name>
    <name type="synonym">Eschrichtius gibbosus</name>
    <dbReference type="NCBI Taxonomy" id="9764"/>
    <lineage>
        <taxon>Eukaryota</taxon>
        <taxon>Metazoa</taxon>
        <taxon>Chordata</taxon>
        <taxon>Craniata</taxon>
        <taxon>Vertebrata</taxon>
        <taxon>Euteleostomi</taxon>
        <taxon>Mammalia</taxon>
        <taxon>Eutheria</taxon>
        <taxon>Laurasiatheria</taxon>
        <taxon>Artiodactyla</taxon>
        <taxon>Whippomorpha</taxon>
        <taxon>Cetacea</taxon>
        <taxon>Mysticeti</taxon>
        <taxon>Eschrichtiidae</taxon>
        <taxon>Eschrichtius</taxon>
    </lineage>
</organism>
<feature type="compositionally biased region" description="Basic and acidic residues" evidence="1">
    <location>
        <begin position="194"/>
        <end position="203"/>
    </location>
</feature>
<feature type="region of interest" description="Disordered" evidence="1">
    <location>
        <begin position="194"/>
        <end position="253"/>
    </location>
</feature>
<name>A0AB34HEH4_ESCRO</name>
<feature type="region of interest" description="Disordered" evidence="1">
    <location>
        <begin position="1"/>
        <end position="44"/>
    </location>
</feature>